<dbReference type="InterPro" id="IPR029352">
    <property type="entry name" value="PCARE"/>
</dbReference>
<organism evidence="2 3">
    <name type="scientific">Gulo gulo</name>
    <name type="common">Wolverine</name>
    <name type="synonym">Gluton</name>
    <dbReference type="NCBI Taxonomy" id="48420"/>
    <lineage>
        <taxon>Eukaryota</taxon>
        <taxon>Metazoa</taxon>
        <taxon>Chordata</taxon>
        <taxon>Craniata</taxon>
        <taxon>Vertebrata</taxon>
        <taxon>Euteleostomi</taxon>
        <taxon>Mammalia</taxon>
        <taxon>Eutheria</taxon>
        <taxon>Laurasiatheria</taxon>
        <taxon>Carnivora</taxon>
        <taxon>Caniformia</taxon>
        <taxon>Musteloidea</taxon>
        <taxon>Mustelidae</taxon>
        <taxon>Guloninae</taxon>
        <taxon>Gulo</taxon>
    </lineage>
</organism>
<dbReference type="GO" id="GO:0001750">
    <property type="term" value="C:photoreceptor outer segment"/>
    <property type="evidence" value="ECO:0007669"/>
    <property type="project" value="TreeGrafter"/>
</dbReference>
<dbReference type="PANTHER" id="PTHR22017:SF0">
    <property type="entry name" value="PHOTORECEPTOR CILIUM ACTIN REGULATOR"/>
    <property type="match status" value="1"/>
</dbReference>
<feature type="non-terminal residue" evidence="2">
    <location>
        <position position="1"/>
    </location>
</feature>
<dbReference type="GO" id="GO:0035845">
    <property type="term" value="P:photoreceptor cell outer segment organization"/>
    <property type="evidence" value="ECO:0007669"/>
    <property type="project" value="TreeGrafter"/>
</dbReference>
<comment type="caution">
    <text evidence="2">The sequence shown here is derived from an EMBL/GenBank/DDBJ whole genome shotgun (WGS) entry which is preliminary data.</text>
</comment>
<protein>
    <submittedName>
        <fullName evidence="2">Uncharacterized protein</fullName>
    </submittedName>
</protein>
<dbReference type="AlphaFoldDB" id="A0A9X9LRK2"/>
<proteinExistence type="predicted"/>
<feature type="region of interest" description="Disordered" evidence="1">
    <location>
        <begin position="22"/>
        <end position="107"/>
    </location>
</feature>
<dbReference type="GO" id="GO:0001917">
    <property type="term" value="C:photoreceptor inner segment"/>
    <property type="evidence" value="ECO:0007669"/>
    <property type="project" value="TreeGrafter"/>
</dbReference>
<feature type="compositionally biased region" description="Low complexity" evidence="1">
    <location>
        <begin position="27"/>
        <end position="36"/>
    </location>
</feature>
<name>A0A9X9LRK2_GULGU</name>
<dbReference type="EMBL" id="CYRY02013007">
    <property type="protein sequence ID" value="VCW83861.1"/>
    <property type="molecule type" value="Genomic_DNA"/>
</dbReference>
<accession>A0A9X9LRK2</accession>
<dbReference type="GO" id="GO:1903546">
    <property type="term" value="P:protein localization to photoreceptor outer segment"/>
    <property type="evidence" value="ECO:0007669"/>
    <property type="project" value="TreeGrafter"/>
</dbReference>
<evidence type="ECO:0000313" key="3">
    <source>
        <dbReference type="Proteomes" id="UP000269945"/>
    </source>
</evidence>
<dbReference type="Pfam" id="PF15449">
    <property type="entry name" value="Retinal"/>
    <property type="match status" value="1"/>
</dbReference>
<evidence type="ECO:0000256" key="1">
    <source>
        <dbReference type="SAM" id="MobiDB-lite"/>
    </source>
</evidence>
<feature type="compositionally biased region" description="Basic and acidic residues" evidence="1">
    <location>
        <begin position="90"/>
        <end position="107"/>
    </location>
</feature>
<gene>
    <name evidence="2" type="ORF">BN2614_LOCUS2</name>
</gene>
<reference evidence="2 3" key="1">
    <citation type="submission" date="2018-10" db="EMBL/GenBank/DDBJ databases">
        <authorList>
            <person name="Ekblom R."/>
            <person name="Jareborg N."/>
        </authorList>
    </citation>
    <scope>NUCLEOTIDE SEQUENCE [LARGE SCALE GENOMIC DNA]</scope>
    <source>
        <tissue evidence="2">Muscle</tissue>
    </source>
</reference>
<dbReference type="PANTHER" id="PTHR22017">
    <property type="entry name" value="PHOTORECEPTOR CILIUM ACTIN REGULATOR"/>
    <property type="match status" value="1"/>
</dbReference>
<keyword evidence="3" id="KW-1185">Reference proteome</keyword>
<sequence>GSCFVQSSGILGVRGRTGLLLSAQTPGLGSHGASHSGCGGGTSQADLASSSEESLKDTEPWNSPCAPELRGGGRGASPPELCVLGQGLQREARASHTQDKPQRREVA</sequence>
<evidence type="ECO:0000313" key="2">
    <source>
        <dbReference type="EMBL" id="VCW83861.1"/>
    </source>
</evidence>
<dbReference type="Proteomes" id="UP000269945">
    <property type="component" value="Unassembled WGS sequence"/>
</dbReference>